<evidence type="ECO:0000313" key="8">
    <source>
        <dbReference type="Proteomes" id="UP000589716"/>
    </source>
</evidence>
<keyword evidence="8" id="KW-1185">Reference proteome</keyword>
<feature type="domain" description="SAM-dependent MTase RsmB/NOP-type" evidence="6">
    <location>
        <begin position="158"/>
        <end position="429"/>
    </location>
</feature>
<sequence length="431" mass="46963">MWRQLQLVAQAVQGVREGRSLSAQLEQVEPALRPGVQALSFHALRWLGTAEVLRRALARRAPPPAVDALLCTALALAQPEPDALYEPFTLVNQTVEAARRQPALRVQSAFINACLRRFLRERAALMATALQDPVARWNHPRWWVERLKRDHPGHWQAILAAAQQPAPMDLRVNLQRTSVEAFSADLARHGLQADVLGGAAVRLHKPLPVQAIPGFAEGHASVQSAAAQRAAPLLLDGWQGAAPAVLDACAAPGGKTAHLLELCADARVTALEIDAVRSARIRDNLQRLGLQADVRVADAADLPGWWRGERYDAILLDAPCSASGIVSRHPDVRWLRRESDIAQLAAQQDRLLQALWPLLQPGGRLLYCTCSVFVQEGRDRVEAFLAHHSDARLLPSPGHLLPGAPEGAGALGDNGARDDGFYYALLHKRPA</sequence>
<dbReference type="Gene3D" id="3.40.50.150">
    <property type="entry name" value="Vaccinia Virus protein VP39"/>
    <property type="match status" value="1"/>
</dbReference>
<dbReference type="EC" id="2.1.1.176" evidence="7"/>
<dbReference type="PANTHER" id="PTHR22807">
    <property type="entry name" value="NOP2 YEAST -RELATED NOL1/NOP2/FMU SUN DOMAIN-CONTAINING"/>
    <property type="match status" value="1"/>
</dbReference>
<evidence type="ECO:0000256" key="4">
    <source>
        <dbReference type="ARBA" id="ARBA00022884"/>
    </source>
</evidence>
<keyword evidence="2 5" id="KW-0808">Transferase</keyword>
<dbReference type="Gene3D" id="1.10.940.10">
    <property type="entry name" value="NusB-like"/>
    <property type="match status" value="1"/>
</dbReference>
<dbReference type="NCBIfam" id="NF008149">
    <property type="entry name" value="PRK10901.1"/>
    <property type="match status" value="1"/>
</dbReference>
<dbReference type="SUPFAM" id="SSF53335">
    <property type="entry name" value="S-adenosyl-L-methionine-dependent methyltransferases"/>
    <property type="match status" value="1"/>
</dbReference>
<dbReference type="EMBL" id="JACCKX010000001">
    <property type="protein sequence ID" value="NZA01661.1"/>
    <property type="molecule type" value="Genomic_DNA"/>
</dbReference>
<dbReference type="InterPro" id="IPR054728">
    <property type="entry name" value="RsmB-like_ferredoxin"/>
</dbReference>
<dbReference type="Gene3D" id="1.10.287.730">
    <property type="entry name" value="Helix hairpin bin"/>
    <property type="match status" value="1"/>
</dbReference>
<dbReference type="InterPro" id="IPR029063">
    <property type="entry name" value="SAM-dependent_MTases_sf"/>
</dbReference>
<evidence type="ECO:0000256" key="2">
    <source>
        <dbReference type="ARBA" id="ARBA00022679"/>
    </source>
</evidence>
<dbReference type="CDD" id="cd02440">
    <property type="entry name" value="AdoMet_MTases"/>
    <property type="match status" value="1"/>
</dbReference>
<keyword evidence="1 5" id="KW-0489">Methyltransferase</keyword>
<keyword evidence="4 5" id="KW-0694">RNA-binding</keyword>
<dbReference type="InterPro" id="IPR004573">
    <property type="entry name" value="rRNA_ssu_MeTfrase_B"/>
</dbReference>
<reference evidence="7 8" key="1">
    <citation type="submission" date="2020-07" db="EMBL/GenBank/DDBJ databases">
        <authorList>
            <person name="Maaloum M."/>
        </authorList>
    </citation>
    <scope>NUCLEOTIDE SEQUENCE [LARGE SCALE GENOMIC DNA]</scope>
    <source>
        <strain evidence="7 8">GCS-AN-3</strain>
    </source>
</reference>
<dbReference type="Gene3D" id="3.30.70.1170">
    <property type="entry name" value="Sun protein, domain 3"/>
    <property type="match status" value="1"/>
</dbReference>
<dbReference type="GO" id="GO:0003723">
    <property type="term" value="F:RNA binding"/>
    <property type="evidence" value="ECO:0007669"/>
    <property type="project" value="UniProtKB-UniRule"/>
</dbReference>
<dbReference type="PRINTS" id="PR02008">
    <property type="entry name" value="RCMTFAMILY"/>
</dbReference>
<dbReference type="InterPro" id="IPR023267">
    <property type="entry name" value="RCMT"/>
</dbReference>
<dbReference type="AlphaFoldDB" id="A0A853IUU2"/>
<dbReference type="Proteomes" id="UP000589716">
    <property type="component" value="Unassembled WGS sequence"/>
</dbReference>
<evidence type="ECO:0000256" key="1">
    <source>
        <dbReference type="ARBA" id="ARBA00022603"/>
    </source>
</evidence>
<feature type="binding site" evidence="5">
    <location>
        <position position="317"/>
    </location>
    <ligand>
        <name>S-adenosyl-L-methionine</name>
        <dbReference type="ChEBI" id="CHEBI:59789"/>
    </ligand>
</feature>
<dbReference type="RefSeq" id="WP_180551731.1">
    <property type="nucleotide sequence ID" value="NZ_JACCKX010000001.1"/>
</dbReference>
<dbReference type="GO" id="GO:0008649">
    <property type="term" value="F:rRNA methyltransferase activity"/>
    <property type="evidence" value="ECO:0007669"/>
    <property type="project" value="InterPro"/>
</dbReference>
<protein>
    <submittedName>
        <fullName evidence="7">16S rRNA (Cytosine(967)-C(5))-methyltransferase RsmB</fullName>
        <ecNumber evidence="7">2.1.1.176</ecNumber>
    </submittedName>
</protein>
<dbReference type="InterPro" id="IPR049560">
    <property type="entry name" value="MeTrfase_RsmB-F_NOP2_cat"/>
</dbReference>
<dbReference type="InterPro" id="IPR035926">
    <property type="entry name" value="NusB-like_sf"/>
</dbReference>
<name>A0A853IUU2_9BURK</name>
<feature type="active site" description="Nucleophile" evidence="5">
    <location>
        <position position="370"/>
    </location>
</feature>
<dbReference type="Pfam" id="PF22458">
    <property type="entry name" value="RsmF-B_ferredox"/>
    <property type="match status" value="1"/>
</dbReference>
<feature type="binding site" evidence="5">
    <location>
        <begin position="249"/>
        <end position="255"/>
    </location>
    <ligand>
        <name>S-adenosyl-L-methionine</name>
        <dbReference type="ChEBI" id="CHEBI:59789"/>
    </ligand>
</feature>
<evidence type="ECO:0000256" key="3">
    <source>
        <dbReference type="ARBA" id="ARBA00022691"/>
    </source>
</evidence>
<dbReference type="SUPFAM" id="SSF48013">
    <property type="entry name" value="NusB-like"/>
    <property type="match status" value="1"/>
</dbReference>
<proteinExistence type="inferred from homology"/>
<dbReference type="PANTHER" id="PTHR22807:SF61">
    <property type="entry name" value="NOL1_NOP2_SUN FAMILY PROTEIN _ ANTITERMINATION NUSB DOMAIN-CONTAINING PROTEIN"/>
    <property type="match status" value="1"/>
</dbReference>
<organism evidence="7 8">
    <name type="scientific">Ottowia beijingensis</name>
    <dbReference type="NCBI Taxonomy" id="1207057"/>
    <lineage>
        <taxon>Bacteria</taxon>
        <taxon>Pseudomonadati</taxon>
        <taxon>Pseudomonadota</taxon>
        <taxon>Betaproteobacteria</taxon>
        <taxon>Burkholderiales</taxon>
        <taxon>Comamonadaceae</taxon>
        <taxon>Ottowia</taxon>
    </lineage>
</organism>
<keyword evidence="3 5" id="KW-0949">S-adenosyl-L-methionine</keyword>
<gene>
    <name evidence="7" type="primary">rsmB</name>
    <name evidence="7" type="ORF">H0I39_07645</name>
</gene>
<dbReference type="NCBIfam" id="TIGR00563">
    <property type="entry name" value="rsmB"/>
    <property type="match status" value="1"/>
</dbReference>
<dbReference type="PROSITE" id="PS51686">
    <property type="entry name" value="SAM_MT_RSMB_NOP"/>
    <property type="match status" value="1"/>
</dbReference>
<feature type="binding site" evidence="5">
    <location>
        <position position="298"/>
    </location>
    <ligand>
        <name>S-adenosyl-L-methionine</name>
        <dbReference type="ChEBI" id="CHEBI:59789"/>
    </ligand>
</feature>
<comment type="similarity">
    <text evidence="5">Belongs to the class I-like SAM-binding methyltransferase superfamily. RsmB/NOP family.</text>
</comment>
<comment type="caution">
    <text evidence="7">The sequence shown here is derived from an EMBL/GenBank/DDBJ whole genome shotgun (WGS) entry which is preliminary data.</text>
</comment>
<accession>A0A853IUU2</accession>
<evidence type="ECO:0000256" key="5">
    <source>
        <dbReference type="PROSITE-ProRule" id="PRU01023"/>
    </source>
</evidence>
<dbReference type="InterPro" id="IPR001678">
    <property type="entry name" value="MeTrfase_RsmB-F_NOP2_dom"/>
</dbReference>
<dbReference type="Pfam" id="PF01189">
    <property type="entry name" value="Methyltr_RsmB-F"/>
    <property type="match status" value="1"/>
</dbReference>
<feature type="binding site" evidence="5">
    <location>
        <position position="272"/>
    </location>
    <ligand>
        <name>S-adenosyl-L-methionine</name>
        <dbReference type="ChEBI" id="CHEBI:59789"/>
    </ligand>
</feature>
<evidence type="ECO:0000313" key="7">
    <source>
        <dbReference type="EMBL" id="NZA01661.1"/>
    </source>
</evidence>
<evidence type="ECO:0000259" key="6">
    <source>
        <dbReference type="PROSITE" id="PS51686"/>
    </source>
</evidence>